<dbReference type="EMBL" id="BAABGU010000005">
    <property type="protein sequence ID" value="GAA4565249.1"/>
    <property type="molecule type" value="Genomic_DNA"/>
</dbReference>
<evidence type="ECO:0000313" key="1">
    <source>
        <dbReference type="EMBL" id="GAA4565249.1"/>
    </source>
</evidence>
<sequence>MRSLIELVESDDPAWPEVEAAVAAAPYPVEVLAADARQADAELLRLQVTSRSWLGAVVHRCGGLVIDHGWLRVLGSGNEQRRLASLGEINEGIGGGIVVAQDVLGGQFAWVAPAEATPTIRYFAPDTLRWEDCEVSYGQWLAAMLGGGVTGFYEELRWSGWTDEVAACGLDQTIHTWPPLWTREGKDLSTRPAGRYRCPRCWHRSATGNRAG</sequence>
<keyword evidence="2" id="KW-1185">Reference proteome</keyword>
<dbReference type="InterPro" id="IPR021239">
    <property type="entry name" value="DUF2625"/>
</dbReference>
<dbReference type="Proteomes" id="UP001500307">
    <property type="component" value="Unassembled WGS sequence"/>
</dbReference>
<proteinExistence type="predicted"/>
<comment type="caution">
    <text evidence="1">The sequence shown here is derived from an EMBL/GenBank/DDBJ whole genome shotgun (WGS) entry which is preliminary data.</text>
</comment>
<dbReference type="RefSeq" id="WP_346117062.1">
    <property type="nucleotide sequence ID" value="NZ_BAABGU010000005.1"/>
</dbReference>
<protein>
    <submittedName>
        <fullName evidence="1">DUF2625 domain-containing protein</fullName>
    </submittedName>
</protein>
<organism evidence="1 2">
    <name type="scientific">Micromonospora coerulea</name>
    <dbReference type="NCBI Taxonomy" id="47856"/>
    <lineage>
        <taxon>Bacteria</taxon>
        <taxon>Bacillati</taxon>
        <taxon>Actinomycetota</taxon>
        <taxon>Actinomycetes</taxon>
        <taxon>Micromonosporales</taxon>
        <taxon>Micromonosporaceae</taxon>
        <taxon>Micromonospora</taxon>
    </lineage>
</organism>
<evidence type="ECO:0000313" key="2">
    <source>
        <dbReference type="Proteomes" id="UP001500307"/>
    </source>
</evidence>
<accession>A0ABP8SBN6</accession>
<name>A0ABP8SBN6_9ACTN</name>
<reference evidence="2" key="1">
    <citation type="journal article" date="2019" name="Int. J. Syst. Evol. Microbiol.">
        <title>The Global Catalogue of Microorganisms (GCM) 10K type strain sequencing project: providing services to taxonomists for standard genome sequencing and annotation.</title>
        <authorList>
            <consortium name="The Broad Institute Genomics Platform"/>
            <consortium name="The Broad Institute Genome Sequencing Center for Infectious Disease"/>
            <person name="Wu L."/>
            <person name="Ma J."/>
        </authorList>
    </citation>
    <scope>NUCLEOTIDE SEQUENCE [LARGE SCALE GENOMIC DNA]</scope>
    <source>
        <strain evidence="2">JCM 3175</strain>
    </source>
</reference>
<gene>
    <name evidence="1" type="ORF">GCM10023176_12880</name>
</gene>
<dbReference type="Pfam" id="PF10946">
    <property type="entry name" value="DUF2625"/>
    <property type="match status" value="1"/>
</dbReference>